<proteinExistence type="predicted"/>
<dbReference type="InterPro" id="IPR036397">
    <property type="entry name" value="RNaseH_sf"/>
</dbReference>
<accession>A0A6G0VKI8</accession>
<comment type="caution">
    <text evidence="1">The sequence shown here is derived from an EMBL/GenBank/DDBJ whole genome shotgun (WGS) entry which is preliminary data.</text>
</comment>
<dbReference type="Gene3D" id="3.30.420.10">
    <property type="entry name" value="Ribonuclease H-like superfamily/Ribonuclease H"/>
    <property type="match status" value="1"/>
</dbReference>
<dbReference type="OrthoDB" id="6619487at2759"/>
<dbReference type="SUPFAM" id="SSF54060">
    <property type="entry name" value="His-Me finger endonucleases"/>
    <property type="match status" value="1"/>
</dbReference>
<organism evidence="1 2">
    <name type="scientific">Aphis craccivora</name>
    <name type="common">Cowpea aphid</name>
    <dbReference type="NCBI Taxonomy" id="307492"/>
    <lineage>
        <taxon>Eukaryota</taxon>
        <taxon>Metazoa</taxon>
        <taxon>Ecdysozoa</taxon>
        <taxon>Arthropoda</taxon>
        <taxon>Hexapoda</taxon>
        <taxon>Insecta</taxon>
        <taxon>Pterygota</taxon>
        <taxon>Neoptera</taxon>
        <taxon>Paraneoptera</taxon>
        <taxon>Hemiptera</taxon>
        <taxon>Sternorrhyncha</taxon>
        <taxon>Aphidomorpha</taxon>
        <taxon>Aphidoidea</taxon>
        <taxon>Aphididae</taxon>
        <taxon>Aphidini</taxon>
        <taxon>Aphis</taxon>
        <taxon>Aphis</taxon>
    </lineage>
</organism>
<dbReference type="InterPro" id="IPR012337">
    <property type="entry name" value="RNaseH-like_sf"/>
</dbReference>
<evidence type="ECO:0000313" key="2">
    <source>
        <dbReference type="Proteomes" id="UP000478052"/>
    </source>
</evidence>
<name>A0A6G0VKI8_APHCR</name>
<dbReference type="AlphaFoldDB" id="A0A6G0VKI8"/>
<dbReference type="Proteomes" id="UP000478052">
    <property type="component" value="Unassembled WGS sequence"/>
</dbReference>
<reference evidence="1 2" key="1">
    <citation type="submission" date="2019-08" db="EMBL/GenBank/DDBJ databases">
        <title>Whole genome of Aphis craccivora.</title>
        <authorList>
            <person name="Voronova N.V."/>
            <person name="Shulinski R.S."/>
            <person name="Bandarenka Y.V."/>
            <person name="Zhorov D.G."/>
            <person name="Warner D."/>
        </authorList>
    </citation>
    <scope>NUCLEOTIDE SEQUENCE [LARGE SCALE GENOMIC DNA]</scope>
    <source>
        <strain evidence="1">180601</strain>
        <tissue evidence="1">Whole Body</tissue>
    </source>
</reference>
<evidence type="ECO:0000313" key="1">
    <source>
        <dbReference type="EMBL" id="KAF0693647.1"/>
    </source>
</evidence>
<protein>
    <recommendedName>
        <fullName evidence="3">DNA-directed DNA polymerase</fullName>
    </recommendedName>
</protein>
<gene>
    <name evidence="1" type="ORF">FWK35_00035555</name>
</gene>
<dbReference type="GO" id="GO:0003676">
    <property type="term" value="F:nucleic acid binding"/>
    <property type="evidence" value="ECO:0007669"/>
    <property type="project" value="InterPro"/>
</dbReference>
<dbReference type="SUPFAM" id="SSF53098">
    <property type="entry name" value="Ribonuclease H-like"/>
    <property type="match status" value="1"/>
</dbReference>
<evidence type="ECO:0008006" key="3">
    <source>
        <dbReference type="Google" id="ProtNLM"/>
    </source>
</evidence>
<dbReference type="EMBL" id="VUJU01015486">
    <property type="protein sequence ID" value="KAF0693647.1"/>
    <property type="molecule type" value="Genomic_DNA"/>
</dbReference>
<sequence>MQKVRDHDHLTGIYRGAAHSICNLNYQNPRFISIVFHNLSGYDAHLFIKEFGNDSKKINLIPNNEEKYISFSKMMPRVITKKGKGKDIEDKYIVIFTELRFIDSLKFLHSSLDKLTNNLRNDSKLNLKNKFKELIK</sequence>
<dbReference type="PANTHER" id="PTHR31511">
    <property type="entry name" value="PROTEIN CBG23764"/>
    <property type="match status" value="1"/>
</dbReference>
<dbReference type="PANTHER" id="PTHR31511:SF12">
    <property type="entry name" value="RHO TERMINATION FACTOR N-TERMINAL DOMAIN-CONTAINING PROTEIN"/>
    <property type="match status" value="1"/>
</dbReference>
<keyword evidence="2" id="KW-1185">Reference proteome</keyword>
<dbReference type="InterPro" id="IPR044925">
    <property type="entry name" value="His-Me_finger_sf"/>
</dbReference>